<gene>
    <name evidence="1" type="ORF">RHMOL_Rhmol03G0274000</name>
</gene>
<comment type="caution">
    <text evidence="1">The sequence shown here is derived from an EMBL/GenBank/DDBJ whole genome shotgun (WGS) entry which is preliminary data.</text>
</comment>
<evidence type="ECO:0000313" key="1">
    <source>
        <dbReference type="EMBL" id="KAI8565621.1"/>
    </source>
</evidence>
<dbReference type="EMBL" id="CM046390">
    <property type="protein sequence ID" value="KAI8565621.1"/>
    <property type="molecule type" value="Genomic_DNA"/>
</dbReference>
<organism evidence="1 2">
    <name type="scientific">Rhododendron molle</name>
    <name type="common">Chinese azalea</name>
    <name type="synonym">Azalea mollis</name>
    <dbReference type="NCBI Taxonomy" id="49168"/>
    <lineage>
        <taxon>Eukaryota</taxon>
        <taxon>Viridiplantae</taxon>
        <taxon>Streptophyta</taxon>
        <taxon>Embryophyta</taxon>
        <taxon>Tracheophyta</taxon>
        <taxon>Spermatophyta</taxon>
        <taxon>Magnoliopsida</taxon>
        <taxon>eudicotyledons</taxon>
        <taxon>Gunneridae</taxon>
        <taxon>Pentapetalae</taxon>
        <taxon>asterids</taxon>
        <taxon>Ericales</taxon>
        <taxon>Ericaceae</taxon>
        <taxon>Ericoideae</taxon>
        <taxon>Rhodoreae</taxon>
        <taxon>Rhododendron</taxon>
    </lineage>
</organism>
<name>A0ACC0PKD0_RHOML</name>
<evidence type="ECO:0000313" key="2">
    <source>
        <dbReference type="Proteomes" id="UP001062846"/>
    </source>
</evidence>
<dbReference type="Proteomes" id="UP001062846">
    <property type="component" value="Chromosome 3"/>
</dbReference>
<accession>A0ACC0PKD0</accession>
<sequence length="230" mass="24446">MDLAPLSLYPPRASPPPPPSAPQPTAAVATPPNPRLPRPSPLPLGHRPPRHCPQLSAPTSKPPLILYLQAVVGGQEHLSRDLGTAPNDDGVELGDLLAQLLRRHAVEALDVAKAAKEVEIAFSEFYFEQMVPSISSSSYFSSCSLLAASVVEDLGGEGRVETSTVQPSNPMAKTSKSKNPTEADDEVLDADAHSDLDAAKKLPSTNNVTGDKEVTLDIVSVYTNNRSFPI</sequence>
<protein>
    <submittedName>
        <fullName evidence="1">Uncharacterized protein</fullName>
    </submittedName>
</protein>
<reference evidence="1" key="1">
    <citation type="submission" date="2022-02" db="EMBL/GenBank/DDBJ databases">
        <title>Plant Genome Project.</title>
        <authorList>
            <person name="Zhang R.-G."/>
        </authorList>
    </citation>
    <scope>NUCLEOTIDE SEQUENCE</scope>
    <source>
        <strain evidence="1">AT1</strain>
    </source>
</reference>
<proteinExistence type="predicted"/>
<keyword evidence="2" id="KW-1185">Reference proteome</keyword>